<dbReference type="PANTHER" id="PTHR21660">
    <property type="entry name" value="THIOESTERASE SUPERFAMILY MEMBER-RELATED"/>
    <property type="match status" value="1"/>
</dbReference>
<accession>A0A0P0FDV5</accession>
<dbReference type="Pfam" id="PF03061">
    <property type="entry name" value="4HBT"/>
    <property type="match status" value="1"/>
</dbReference>
<evidence type="ECO:0000256" key="1">
    <source>
        <dbReference type="ARBA" id="ARBA00008324"/>
    </source>
</evidence>
<dbReference type="RefSeq" id="WP_035682534.1">
    <property type="nucleotide sequence ID" value="NZ_CP012917.1"/>
</dbReference>
<dbReference type="EMBL" id="JAWXYC010000002">
    <property type="protein sequence ID" value="MDX5950432.1"/>
    <property type="molecule type" value="Genomic_DNA"/>
</dbReference>
<evidence type="ECO:0000313" key="5">
    <source>
        <dbReference type="EMBL" id="QCO13269.1"/>
    </source>
</evidence>
<dbReference type="KEGG" id="abf:AMK58_27115"/>
<gene>
    <name evidence="5" type="ORF">D3868_30085</name>
    <name evidence="4" type="ORF">SIM66_04380</name>
</gene>
<dbReference type="Gene3D" id="3.10.129.10">
    <property type="entry name" value="Hotdog Thioesterase"/>
    <property type="match status" value="1"/>
</dbReference>
<dbReference type="GeneID" id="56453494"/>
<evidence type="ECO:0000313" key="4">
    <source>
        <dbReference type="EMBL" id="MDX5950432.1"/>
    </source>
</evidence>
<dbReference type="SUPFAM" id="SSF54637">
    <property type="entry name" value="Thioesterase/thiol ester dehydrase-isomerase"/>
    <property type="match status" value="1"/>
</dbReference>
<geneLocation type="plasmid" evidence="5 6">
    <name>p4</name>
</geneLocation>
<dbReference type="InterPro" id="IPR029069">
    <property type="entry name" value="HotDog_dom_sf"/>
</dbReference>
<keyword evidence="2 4" id="KW-0378">Hydrolase</keyword>
<evidence type="ECO:0000259" key="3">
    <source>
        <dbReference type="Pfam" id="PF03061"/>
    </source>
</evidence>
<reference evidence="5 6" key="1">
    <citation type="submission" date="2018-09" db="EMBL/GenBank/DDBJ databases">
        <title>Whole genome based analysis of evolution and adaptive divergence in Indian and Brazilian strains of Azospirillum brasilense.</title>
        <authorList>
            <person name="Singh C."/>
            <person name="Tripathi A.K."/>
        </authorList>
    </citation>
    <scope>NUCLEOTIDE SEQUENCE [LARGE SCALE GENOMIC DNA]</scope>
    <source>
        <strain evidence="5 6">MTCC4038</strain>
        <plasmid evidence="5 6">p4</plasmid>
    </source>
</reference>
<proteinExistence type="inferred from homology"/>
<dbReference type="CDD" id="cd03443">
    <property type="entry name" value="PaaI_thioesterase"/>
    <property type="match status" value="1"/>
</dbReference>
<feature type="domain" description="Thioesterase" evidence="3">
    <location>
        <begin position="55"/>
        <end position="130"/>
    </location>
</feature>
<protein>
    <submittedName>
        <fullName evidence="5">PaaI family thioesterase</fullName>
        <ecNumber evidence="4">3.1.2.-</ecNumber>
    </submittedName>
</protein>
<dbReference type="InterPro" id="IPR039298">
    <property type="entry name" value="ACOT13"/>
</dbReference>
<dbReference type="EC" id="3.1.2.-" evidence="4"/>
<organism evidence="5 6">
    <name type="scientific">Azospirillum brasilense</name>
    <dbReference type="NCBI Taxonomy" id="192"/>
    <lineage>
        <taxon>Bacteria</taxon>
        <taxon>Pseudomonadati</taxon>
        <taxon>Pseudomonadota</taxon>
        <taxon>Alphaproteobacteria</taxon>
        <taxon>Rhodospirillales</taxon>
        <taxon>Azospirillaceae</taxon>
        <taxon>Azospirillum</taxon>
    </lineage>
</organism>
<dbReference type="NCBIfam" id="TIGR00369">
    <property type="entry name" value="unchar_dom_1"/>
    <property type="match status" value="1"/>
</dbReference>
<keyword evidence="5" id="KW-0614">Plasmid</keyword>
<evidence type="ECO:0000313" key="7">
    <source>
        <dbReference type="Proteomes" id="UP001277471"/>
    </source>
</evidence>
<dbReference type="Proteomes" id="UP000298774">
    <property type="component" value="Plasmid p4"/>
</dbReference>
<dbReference type="GO" id="GO:0047617">
    <property type="term" value="F:fatty acyl-CoA hydrolase activity"/>
    <property type="evidence" value="ECO:0007669"/>
    <property type="project" value="InterPro"/>
</dbReference>
<reference evidence="4 7" key="2">
    <citation type="submission" date="2023-11" db="EMBL/GenBank/DDBJ databases">
        <title>MicrobeMod: A computational toolkit for identifying prokaryotic methylation and restriction-modification with nanopore sequencing.</title>
        <authorList>
            <person name="Crits-Christoph A."/>
            <person name="Kang S.C."/>
            <person name="Lee H."/>
            <person name="Ostrov N."/>
        </authorList>
    </citation>
    <scope>NUCLEOTIDE SEQUENCE [LARGE SCALE GENOMIC DNA]</scope>
    <source>
        <strain evidence="4 7">ATCC 29145</strain>
    </source>
</reference>
<sequence length="147" mass="16054">MPKTFEPRDPDWEARCRASFALQPICKTLGIELTRLEPGFCEMRLPFRADLTQQHGFFHAGMVSTLADNAGGYAGYTLMPAGSEVLAVEFKVNLMAPAKGEVMIARARVLKPGRTLTVTSVEISMLDGGVEKDCAIMQQTLFCQAPA</sequence>
<keyword evidence="7" id="KW-1185">Reference proteome</keyword>
<dbReference type="EMBL" id="CP032343">
    <property type="protein sequence ID" value="QCO13269.1"/>
    <property type="molecule type" value="Genomic_DNA"/>
</dbReference>
<comment type="similarity">
    <text evidence="1">Belongs to the thioesterase PaaI family.</text>
</comment>
<dbReference type="AlphaFoldDB" id="A0A0P0FDV5"/>
<evidence type="ECO:0000313" key="6">
    <source>
        <dbReference type="Proteomes" id="UP000298774"/>
    </source>
</evidence>
<dbReference type="InterPro" id="IPR003736">
    <property type="entry name" value="PAAI_dom"/>
</dbReference>
<dbReference type="PANTHER" id="PTHR21660:SF1">
    <property type="entry name" value="ACYL-COENZYME A THIOESTERASE 13"/>
    <property type="match status" value="1"/>
</dbReference>
<evidence type="ECO:0000256" key="2">
    <source>
        <dbReference type="ARBA" id="ARBA00022801"/>
    </source>
</evidence>
<name>A0A0P0FDV5_AZOBR</name>
<dbReference type="InterPro" id="IPR006683">
    <property type="entry name" value="Thioestr_dom"/>
</dbReference>
<dbReference type="Proteomes" id="UP001277471">
    <property type="component" value="Unassembled WGS sequence"/>
</dbReference>